<evidence type="ECO:0000313" key="1">
    <source>
        <dbReference type="EMBL" id="MBH8551415.1"/>
    </source>
</evidence>
<reference evidence="1 2" key="1">
    <citation type="journal article" date="2021" name="Int. J. Syst. Evol. Microbiol.">
        <title>Amazonocrinis nigriterrae gen. nov., sp. nov., Atlanticothrix silvestris gen. nov., sp. nov. and Dendronalium phyllosphericum gen. nov., sp. nov., nostocacean cyanobacteria from Brazilian environments.</title>
        <authorList>
            <person name="Alvarenga D.O."/>
            <person name="Andreote A.P.D."/>
            <person name="Branco L.H.Z."/>
            <person name="Delbaje E."/>
            <person name="Cruz R.B."/>
            <person name="Varani A.M."/>
            <person name="Fiore M.F."/>
        </authorList>
    </citation>
    <scope>NUCLEOTIDE SEQUENCE [LARGE SCALE GENOMIC DNA]</scope>
    <source>
        <strain evidence="1 2">CENA357</strain>
    </source>
</reference>
<dbReference type="Proteomes" id="UP000599391">
    <property type="component" value="Unassembled WGS sequence"/>
</dbReference>
<sequence length="48" mass="5352">MPTSTPVVLYRVQFKNMLANTLQKSLLFVTEGNQRHLLQVGGTSFKSA</sequence>
<proteinExistence type="predicted"/>
<evidence type="ECO:0000313" key="2">
    <source>
        <dbReference type="Proteomes" id="UP000599391"/>
    </source>
</evidence>
<gene>
    <name evidence="1" type="ORF">I8751_03270</name>
</gene>
<dbReference type="EMBL" id="JAECZB010000004">
    <property type="protein sequence ID" value="MBH8551415.1"/>
    <property type="molecule type" value="Genomic_DNA"/>
</dbReference>
<accession>A0A8J7HE29</accession>
<dbReference type="AlphaFoldDB" id="A0A8J7HE29"/>
<comment type="caution">
    <text evidence="1">The sequence shown here is derived from an EMBL/GenBank/DDBJ whole genome shotgun (WGS) entry which is preliminary data.</text>
</comment>
<keyword evidence="2" id="KW-1185">Reference proteome</keyword>
<protein>
    <submittedName>
        <fullName evidence="1">Uncharacterized protein</fullName>
    </submittedName>
</protein>
<organism evidence="1 2">
    <name type="scientific">Atlanticothrix silvestris CENA357</name>
    <dbReference type="NCBI Taxonomy" id="1725252"/>
    <lineage>
        <taxon>Bacteria</taxon>
        <taxon>Bacillati</taxon>
        <taxon>Cyanobacteriota</taxon>
        <taxon>Cyanophyceae</taxon>
        <taxon>Nostocales</taxon>
        <taxon>Nodulariaceae</taxon>
        <taxon>Atlanticothrix</taxon>
        <taxon>Atlanticothrix silvestris</taxon>
    </lineage>
</organism>
<name>A0A8J7HE29_9CYAN</name>